<name>A0ABX6DMK8_KLUIN</name>
<organism evidence="3 4">
    <name type="scientific">Kluyvera intermedia</name>
    <name type="common">Enterobacter intermedius</name>
    <dbReference type="NCBI Taxonomy" id="61648"/>
    <lineage>
        <taxon>Bacteria</taxon>
        <taxon>Pseudomonadati</taxon>
        <taxon>Pseudomonadota</taxon>
        <taxon>Gammaproteobacteria</taxon>
        <taxon>Enterobacterales</taxon>
        <taxon>Enterobacteriaceae</taxon>
        <taxon>Kluyvera</taxon>
    </lineage>
</organism>
<dbReference type="Gene3D" id="1.10.1200.20">
    <property type="entry name" value="Colicin E immunity protein"/>
    <property type="match status" value="1"/>
</dbReference>
<dbReference type="GeneID" id="91972548"/>
<accession>A0ABX6DMK8</accession>
<evidence type="ECO:0000256" key="2">
    <source>
        <dbReference type="ARBA" id="ARBA00023025"/>
    </source>
</evidence>
<dbReference type="PRINTS" id="PR01299">
    <property type="entry name" value="PYOCIN"/>
</dbReference>
<dbReference type="CDD" id="cd16363">
    <property type="entry name" value="Col_Im_like"/>
    <property type="match status" value="1"/>
</dbReference>
<dbReference type="RefSeq" id="WP_062776249.1">
    <property type="nucleotide sequence ID" value="NZ_CP045843.1"/>
</dbReference>
<sequence>MFTFKQKFEDYTEEEFIEFLNELISPDKSLKGRKLEKYWDELMDHFIVITGHPKKGDLVAYPDKPGDDEPENIVKIIKDWRKSQGLPIFKDSE</sequence>
<dbReference type="SUPFAM" id="SSF47345">
    <property type="entry name" value="Colicin E immunity proteins"/>
    <property type="match status" value="1"/>
</dbReference>
<comment type="similarity">
    <text evidence="1">Belongs to the colicins ColE2/ColE8/ColE9 and pyocins S1/S2 family.</text>
</comment>
<reference evidence="3 4" key="1">
    <citation type="submission" date="2019-10" db="EMBL/GenBank/DDBJ databases">
        <title>Complete genome sequencing of drug resistant plasmids in Kluyvera intermedia.</title>
        <authorList>
            <person name="Ke C."/>
            <person name="Jian S."/>
        </authorList>
    </citation>
    <scope>NUCLEOTIDE SEQUENCE [LARGE SCALE GENOMIC DNA]</scope>
    <source>
        <strain evidence="3 4">N2-1</strain>
    </source>
</reference>
<protein>
    <submittedName>
        <fullName evidence="3">Bacteriocin immunity protein</fullName>
    </submittedName>
</protein>
<dbReference type="InterPro" id="IPR035900">
    <property type="entry name" value="Colicin_E_sf"/>
</dbReference>
<keyword evidence="2" id="KW-0079">Bacteriocin immunity</keyword>
<dbReference type="EMBL" id="CP045845">
    <property type="protein sequence ID" value="QGH29798.1"/>
    <property type="molecule type" value="Genomic_DNA"/>
</dbReference>
<evidence type="ECO:0000313" key="4">
    <source>
        <dbReference type="Proteomes" id="UP000344450"/>
    </source>
</evidence>
<gene>
    <name evidence="3" type="ORF">GHC21_09055</name>
</gene>
<evidence type="ECO:0000256" key="1">
    <source>
        <dbReference type="ARBA" id="ARBA00009346"/>
    </source>
</evidence>
<keyword evidence="4" id="KW-1185">Reference proteome</keyword>
<dbReference type="InterPro" id="IPR000290">
    <property type="entry name" value="Colicin_pyocin"/>
</dbReference>
<proteinExistence type="inferred from homology"/>
<dbReference type="Pfam" id="PF01320">
    <property type="entry name" value="Colicin_Pyocin"/>
    <property type="match status" value="1"/>
</dbReference>
<dbReference type="Proteomes" id="UP000344450">
    <property type="component" value="Chromosome"/>
</dbReference>
<evidence type="ECO:0000313" key="3">
    <source>
        <dbReference type="EMBL" id="QGH29798.1"/>
    </source>
</evidence>